<feature type="compositionally biased region" description="Basic and acidic residues" evidence="1">
    <location>
        <begin position="217"/>
        <end position="228"/>
    </location>
</feature>
<organism evidence="2 3">
    <name type="scientific">Seiridium cardinale</name>
    <dbReference type="NCBI Taxonomy" id="138064"/>
    <lineage>
        <taxon>Eukaryota</taxon>
        <taxon>Fungi</taxon>
        <taxon>Dikarya</taxon>
        <taxon>Ascomycota</taxon>
        <taxon>Pezizomycotina</taxon>
        <taxon>Sordariomycetes</taxon>
        <taxon>Xylariomycetidae</taxon>
        <taxon>Amphisphaeriales</taxon>
        <taxon>Sporocadaceae</taxon>
        <taxon>Seiridium</taxon>
    </lineage>
</organism>
<accession>A0ABR2XRE6</accession>
<reference evidence="2 3" key="1">
    <citation type="submission" date="2024-02" db="EMBL/GenBank/DDBJ databases">
        <title>First draft genome assembly of two strains of Seiridium cardinale.</title>
        <authorList>
            <person name="Emiliani G."/>
            <person name="Scali E."/>
        </authorList>
    </citation>
    <scope>NUCLEOTIDE SEQUENCE [LARGE SCALE GENOMIC DNA]</scope>
    <source>
        <strain evidence="2 3">BM-138-000479</strain>
    </source>
</reference>
<dbReference type="Proteomes" id="UP001465668">
    <property type="component" value="Unassembled WGS sequence"/>
</dbReference>
<name>A0ABR2XRE6_9PEZI</name>
<feature type="region of interest" description="Disordered" evidence="1">
    <location>
        <begin position="73"/>
        <end position="115"/>
    </location>
</feature>
<evidence type="ECO:0000256" key="1">
    <source>
        <dbReference type="SAM" id="MobiDB-lite"/>
    </source>
</evidence>
<proteinExistence type="predicted"/>
<evidence type="ECO:0000313" key="2">
    <source>
        <dbReference type="EMBL" id="KAK9776403.1"/>
    </source>
</evidence>
<feature type="region of interest" description="Disordered" evidence="1">
    <location>
        <begin position="205"/>
        <end position="230"/>
    </location>
</feature>
<protein>
    <submittedName>
        <fullName evidence="2">Uncharacterized protein</fullName>
    </submittedName>
</protein>
<evidence type="ECO:0000313" key="3">
    <source>
        <dbReference type="Proteomes" id="UP001465668"/>
    </source>
</evidence>
<feature type="region of interest" description="Disordered" evidence="1">
    <location>
        <begin position="1"/>
        <end position="21"/>
    </location>
</feature>
<sequence>MTFLHAHQFHTGDQFPGDTHTTRAKDIVSWRGKNATKLAQKDLSSSFSLIKLIQNTNHVIRISVFSSEQKAVVHTLPHPPRPPTPGPAPRPGPLGPPRPPEPTPPPSPRRRHMAKSVSFRTLQLGRSLMQLWTISSQVWGYFSQGGIQSYFGILFSVPRYFTFFLGKLTAQHPLLHFAPPLPESPTGKMVQTLTPVVCPVEIHLRNSPTNPETSFGGDDRPADSDIPRAPRFAAPEVKIKKIQPIALCGTEDQNLGVNPTSRLRGD</sequence>
<gene>
    <name evidence="2" type="ORF">SCAR479_07015</name>
</gene>
<comment type="caution">
    <text evidence="2">The sequence shown here is derived from an EMBL/GenBank/DDBJ whole genome shotgun (WGS) entry which is preliminary data.</text>
</comment>
<keyword evidence="3" id="KW-1185">Reference proteome</keyword>
<dbReference type="EMBL" id="JARVKM010000028">
    <property type="protein sequence ID" value="KAK9776403.1"/>
    <property type="molecule type" value="Genomic_DNA"/>
</dbReference>
<feature type="compositionally biased region" description="Pro residues" evidence="1">
    <location>
        <begin position="77"/>
        <end position="107"/>
    </location>
</feature>